<dbReference type="EMBL" id="VSRR010006190">
    <property type="protein sequence ID" value="MPC44238.1"/>
    <property type="molecule type" value="Genomic_DNA"/>
</dbReference>
<protein>
    <submittedName>
        <fullName evidence="2">Uncharacterized protein</fullName>
    </submittedName>
</protein>
<organism evidence="2 3">
    <name type="scientific">Portunus trituberculatus</name>
    <name type="common">Swimming crab</name>
    <name type="synonym">Neptunus trituberculatus</name>
    <dbReference type="NCBI Taxonomy" id="210409"/>
    <lineage>
        <taxon>Eukaryota</taxon>
        <taxon>Metazoa</taxon>
        <taxon>Ecdysozoa</taxon>
        <taxon>Arthropoda</taxon>
        <taxon>Crustacea</taxon>
        <taxon>Multicrustacea</taxon>
        <taxon>Malacostraca</taxon>
        <taxon>Eumalacostraca</taxon>
        <taxon>Eucarida</taxon>
        <taxon>Decapoda</taxon>
        <taxon>Pleocyemata</taxon>
        <taxon>Brachyura</taxon>
        <taxon>Eubrachyura</taxon>
        <taxon>Portunoidea</taxon>
        <taxon>Portunidae</taxon>
        <taxon>Portuninae</taxon>
        <taxon>Portunus</taxon>
    </lineage>
</organism>
<reference evidence="2 3" key="1">
    <citation type="submission" date="2019-05" db="EMBL/GenBank/DDBJ databases">
        <title>Another draft genome of Portunus trituberculatus and its Hox gene families provides insights of decapod evolution.</title>
        <authorList>
            <person name="Jeong J.-H."/>
            <person name="Song I."/>
            <person name="Kim S."/>
            <person name="Choi T."/>
            <person name="Kim D."/>
            <person name="Ryu S."/>
            <person name="Kim W."/>
        </authorList>
    </citation>
    <scope>NUCLEOTIDE SEQUENCE [LARGE SCALE GENOMIC DNA]</scope>
    <source>
        <tissue evidence="2">Muscle</tissue>
    </source>
</reference>
<proteinExistence type="predicted"/>
<sequence>MEAVKSSEGDVVGYLGDGEGEGTSTVSVRGSHNSPTPRVMAVTCYHVSADYNLSCDTTFTPRLSILIRNFTFPPPILPWSHPVTQEASEASQLYSTAYPLTGRQEGRPPVT</sequence>
<feature type="compositionally biased region" description="Polar residues" evidence="1">
    <location>
        <begin position="22"/>
        <end position="34"/>
    </location>
</feature>
<accession>A0A5B7FH34</accession>
<name>A0A5B7FH34_PORTR</name>
<evidence type="ECO:0000256" key="1">
    <source>
        <dbReference type="SAM" id="MobiDB-lite"/>
    </source>
</evidence>
<dbReference type="Proteomes" id="UP000324222">
    <property type="component" value="Unassembled WGS sequence"/>
</dbReference>
<evidence type="ECO:0000313" key="3">
    <source>
        <dbReference type="Proteomes" id="UP000324222"/>
    </source>
</evidence>
<evidence type="ECO:0000313" key="2">
    <source>
        <dbReference type="EMBL" id="MPC44238.1"/>
    </source>
</evidence>
<keyword evidence="3" id="KW-1185">Reference proteome</keyword>
<gene>
    <name evidence="2" type="ORF">E2C01_037905</name>
</gene>
<feature type="region of interest" description="Disordered" evidence="1">
    <location>
        <begin position="1"/>
        <end position="34"/>
    </location>
</feature>
<comment type="caution">
    <text evidence="2">The sequence shown here is derived from an EMBL/GenBank/DDBJ whole genome shotgun (WGS) entry which is preliminary data.</text>
</comment>
<dbReference type="AlphaFoldDB" id="A0A5B7FH34"/>